<dbReference type="EMBL" id="CAJVPL010004508">
    <property type="protein sequence ID" value="CAG8648416.1"/>
    <property type="molecule type" value="Genomic_DNA"/>
</dbReference>
<evidence type="ECO:0000313" key="1">
    <source>
        <dbReference type="EMBL" id="CAG8648416.1"/>
    </source>
</evidence>
<dbReference type="Gene3D" id="2.170.15.10">
    <property type="entry name" value="Proaerolysin, chain A, domain 3"/>
    <property type="match status" value="1"/>
</dbReference>
<comment type="caution">
    <text evidence="1">The sequence shown here is derived from an EMBL/GenBank/DDBJ whole genome shotgun (WGS) entry which is preliminary data.</text>
</comment>
<reference evidence="1" key="1">
    <citation type="submission" date="2021-06" db="EMBL/GenBank/DDBJ databases">
        <authorList>
            <person name="Kallberg Y."/>
            <person name="Tangrot J."/>
            <person name="Rosling A."/>
        </authorList>
    </citation>
    <scope>NUCLEOTIDE SEQUENCE</scope>
    <source>
        <strain evidence="1">MT106</strain>
    </source>
</reference>
<dbReference type="AlphaFoldDB" id="A0A9N9H5C0"/>
<dbReference type="SUPFAM" id="SSF56973">
    <property type="entry name" value="Aerolisin/ETX pore-forming domain"/>
    <property type="match status" value="1"/>
</dbReference>
<organism evidence="1 2">
    <name type="scientific">Ambispora gerdemannii</name>
    <dbReference type="NCBI Taxonomy" id="144530"/>
    <lineage>
        <taxon>Eukaryota</taxon>
        <taxon>Fungi</taxon>
        <taxon>Fungi incertae sedis</taxon>
        <taxon>Mucoromycota</taxon>
        <taxon>Glomeromycotina</taxon>
        <taxon>Glomeromycetes</taxon>
        <taxon>Archaeosporales</taxon>
        <taxon>Ambisporaceae</taxon>
        <taxon>Ambispora</taxon>
    </lineage>
</organism>
<keyword evidence="2" id="KW-1185">Reference proteome</keyword>
<name>A0A9N9H5C0_9GLOM</name>
<accession>A0A9N9H5C0</accession>
<evidence type="ECO:0000313" key="2">
    <source>
        <dbReference type="Proteomes" id="UP000789831"/>
    </source>
</evidence>
<gene>
    <name evidence="1" type="ORF">AGERDE_LOCUS11298</name>
</gene>
<protein>
    <submittedName>
        <fullName evidence="1">11335_t:CDS:1</fullName>
    </submittedName>
</protein>
<proteinExistence type="predicted"/>
<dbReference type="Proteomes" id="UP000789831">
    <property type="component" value="Unassembled WGS sequence"/>
</dbReference>
<sequence>MSIMFTVGGSSPLAATNLRIVAENNWPSLPVAIDNQSVISPETDYHYLVKEYGKEVAQKQATHLRSRELATIEYTIYRQNYTNNSDKFKEINFVKDIIYVNNSTLFTTRGFRWGNNLNASGKVLLTKTGAEINFHADWNTSTIQPQKYREDKKIAWVEKFSLSPHSQTEIILTMKEINYESDLSGDIIIEDNNNKTAATKFRVRGKLQGAYGYQLSSNITSKPLNNFDPTPTPIITATATATVTAIPDNGDNYNYLTYLVYYPIGAGTMAAT</sequence>
<feature type="non-terminal residue" evidence="1">
    <location>
        <position position="272"/>
    </location>
</feature>